<dbReference type="AlphaFoldDB" id="A0A919BB44"/>
<dbReference type="Gene3D" id="3.30.160.670">
    <property type="match status" value="1"/>
</dbReference>
<dbReference type="EMBL" id="BNCK01000001">
    <property type="protein sequence ID" value="GHF77174.1"/>
    <property type="molecule type" value="Genomic_DNA"/>
</dbReference>
<sequence length="152" mass="17332">MQSFDFSSIESYSLYGRNSPFSELQSISDVTRNSIEIAIENGFDALGYRYQLLESADVVIGYHIVNRAKELRAYNRSVRYCRVCLPNSNTEKSNSKTASTGSLIIDIINLENNRTVWRSVSQLKLKDNDNSLEVQEKLEKNILAMLENLPRS</sequence>
<evidence type="ECO:0000313" key="3">
    <source>
        <dbReference type="Proteomes" id="UP000623842"/>
    </source>
</evidence>
<proteinExistence type="predicted"/>
<dbReference type="Pfam" id="PF13590">
    <property type="entry name" value="DUF4136"/>
    <property type="match status" value="1"/>
</dbReference>
<evidence type="ECO:0000313" key="2">
    <source>
        <dbReference type="EMBL" id="GHF77174.1"/>
    </source>
</evidence>
<gene>
    <name evidence="2" type="ORF">GCM10017161_00170</name>
</gene>
<reference evidence="2" key="2">
    <citation type="submission" date="2020-09" db="EMBL/GenBank/DDBJ databases">
        <authorList>
            <person name="Sun Q."/>
            <person name="Kim S."/>
        </authorList>
    </citation>
    <scope>NUCLEOTIDE SEQUENCE</scope>
    <source>
        <strain evidence="2">KCTC 42731</strain>
    </source>
</reference>
<name>A0A919BB44_9GAMM</name>
<dbReference type="InterPro" id="IPR025411">
    <property type="entry name" value="DUF4136"/>
</dbReference>
<dbReference type="Proteomes" id="UP000623842">
    <property type="component" value="Unassembled WGS sequence"/>
</dbReference>
<protein>
    <recommendedName>
        <fullName evidence="1">DUF4136 domain-containing protein</fullName>
    </recommendedName>
</protein>
<comment type="caution">
    <text evidence="2">The sequence shown here is derived from an EMBL/GenBank/DDBJ whole genome shotgun (WGS) entry which is preliminary data.</text>
</comment>
<accession>A0A919BB44</accession>
<reference evidence="2" key="1">
    <citation type="journal article" date="2014" name="Int. J. Syst. Evol. Microbiol.">
        <title>Complete genome sequence of Corynebacterium casei LMG S-19264T (=DSM 44701T), isolated from a smear-ripened cheese.</title>
        <authorList>
            <consortium name="US DOE Joint Genome Institute (JGI-PGF)"/>
            <person name="Walter F."/>
            <person name="Albersmeier A."/>
            <person name="Kalinowski J."/>
            <person name="Ruckert C."/>
        </authorList>
    </citation>
    <scope>NUCLEOTIDE SEQUENCE</scope>
    <source>
        <strain evidence="2">KCTC 42731</strain>
    </source>
</reference>
<organism evidence="2 3">
    <name type="scientific">Thalassotalea marina</name>
    <dbReference type="NCBI Taxonomy" id="1673741"/>
    <lineage>
        <taxon>Bacteria</taxon>
        <taxon>Pseudomonadati</taxon>
        <taxon>Pseudomonadota</taxon>
        <taxon>Gammaproteobacteria</taxon>
        <taxon>Alteromonadales</taxon>
        <taxon>Colwelliaceae</taxon>
        <taxon>Thalassotalea</taxon>
    </lineage>
</organism>
<keyword evidence="3" id="KW-1185">Reference proteome</keyword>
<evidence type="ECO:0000259" key="1">
    <source>
        <dbReference type="Pfam" id="PF13590"/>
    </source>
</evidence>
<feature type="domain" description="DUF4136" evidence="1">
    <location>
        <begin position="2"/>
        <end position="150"/>
    </location>
</feature>